<dbReference type="EC" id="1.11.1.24" evidence="7"/>
<name>A0AAV4JU65_9GAST</name>
<dbReference type="PROSITE" id="PS51352">
    <property type="entry name" value="THIOREDOXIN_2"/>
    <property type="match status" value="1"/>
</dbReference>
<accession>A0AAV4JU65</accession>
<dbReference type="PANTHER" id="PTHR10430">
    <property type="entry name" value="PEROXIREDOXIN"/>
    <property type="match status" value="1"/>
</dbReference>
<evidence type="ECO:0000256" key="1">
    <source>
        <dbReference type="ARBA" id="ARBA00003330"/>
    </source>
</evidence>
<feature type="active site" description="Cysteine sulfenic acid (-SOH) intermediate" evidence="6">
    <location>
        <position position="104"/>
    </location>
</feature>
<dbReference type="InterPro" id="IPR013740">
    <property type="entry name" value="Redoxin"/>
</dbReference>
<dbReference type="CDD" id="cd03013">
    <property type="entry name" value="PRX5_like"/>
    <property type="match status" value="1"/>
</dbReference>
<dbReference type="GO" id="GO:0034599">
    <property type="term" value="P:cellular response to oxidative stress"/>
    <property type="evidence" value="ECO:0007669"/>
    <property type="project" value="InterPro"/>
</dbReference>
<evidence type="ECO:0000256" key="4">
    <source>
        <dbReference type="ARBA" id="ARBA00022862"/>
    </source>
</evidence>
<dbReference type="Gene3D" id="3.40.30.10">
    <property type="entry name" value="Glutaredoxin"/>
    <property type="match status" value="1"/>
</dbReference>
<keyword evidence="5 7" id="KW-0560">Oxidoreductase</keyword>
<organism evidence="9 10">
    <name type="scientific">Elysia marginata</name>
    <dbReference type="NCBI Taxonomy" id="1093978"/>
    <lineage>
        <taxon>Eukaryota</taxon>
        <taxon>Metazoa</taxon>
        <taxon>Spiralia</taxon>
        <taxon>Lophotrochozoa</taxon>
        <taxon>Mollusca</taxon>
        <taxon>Gastropoda</taxon>
        <taxon>Heterobranchia</taxon>
        <taxon>Euthyneura</taxon>
        <taxon>Panpulmonata</taxon>
        <taxon>Sacoglossa</taxon>
        <taxon>Placobranchoidea</taxon>
        <taxon>Plakobranchidae</taxon>
        <taxon>Elysia</taxon>
    </lineage>
</organism>
<evidence type="ECO:0000256" key="3">
    <source>
        <dbReference type="ARBA" id="ARBA00022559"/>
    </source>
</evidence>
<dbReference type="GO" id="GO:0005739">
    <property type="term" value="C:mitochondrion"/>
    <property type="evidence" value="ECO:0007669"/>
    <property type="project" value="TreeGrafter"/>
</dbReference>
<evidence type="ECO:0000256" key="2">
    <source>
        <dbReference type="ARBA" id="ARBA00010505"/>
    </source>
</evidence>
<evidence type="ECO:0000256" key="6">
    <source>
        <dbReference type="PIRSR" id="PIRSR637944-1"/>
    </source>
</evidence>
<comment type="catalytic activity">
    <reaction evidence="7">
        <text>a hydroperoxide + [thioredoxin]-dithiol = an alcohol + [thioredoxin]-disulfide + H2O</text>
        <dbReference type="Rhea" id="RHEA:62620"/>
        <dbReference type="Rhea" id="RHEA-COMP:10698"/>
        <dbReference type="Rhea" id="RHEA-COMP:10700"/>
        <dbReference type="ChEBI" id="CHEBI:15377"/>
        <dbReference type="ChEBI" id="CHEBI:29950"/>
        <dbReference type="ChEBI" id="CHEBI:30879"/>
        <dbReference type="ChEBI" id="CHEBI:35924"/>
        <dbReference type="ChEBI" id="CHEBI:50058"/>
        <dbReference type="EC" id="1.11.1.24"/>
    </reaction>
</comment>
<evidence type="ECO:0000313" key="10">
    <source>
        <dbReference type="Proteomes" id="UP000762676"/>
    </source>
</evidence>
<dbReference type="GO" id="GO:0008379">
    <property type="term" value="F:thioredoxin peroxidase activity"/>
    <property type="evidence" value="ECO:0007669"/>
    <property type="project" value="InterPro"/>
</dbReference>
<keyword evidence="3 7" id="KW-0575">Peroxidase</keyword>
<comment type="caution">
    <text evidence="9">The sequence shown here is derived from an EMBL/GenBank/DDBJ whole genome shotgun (WGS) entry which is preliminary data.</text>
</comment>
<comment type="function">
    <text evidence="1">Thiol-specific peroxidase that catalyzes the reduction of hydrogen peroxide and organic hydroperoxides to water and alcohols, respectively. Plays a role in cell protection against oxidative stress by detoxifying peroxides and as sensor of hydrogen peroxide-mediated signaling events.</text>
</comment>
<proteinExistence type="inferred from homology"/>
<reference evidence="9 10" key="1">
    <citation type="journal article" date="2021" name="Elife">
        <title>Chloroplast acquisition without the gene transfer in kleptoplastic sea slugs, Plakobranchus ocellatus.</title>
        <authorList>
            <person name="Maeda T."/>
            <person name="Takahashi S."/>
            <person name="Yoshida T."/>
            <person name="Shimamura S."/>
            <person name="Takaki Y."/>
            <person name="Nagai Y."/>
            <person name="Toyoda A."/>
            <person name="Suzuki Y."/>
            <person name="Arimoto A."/>
            <person name="Ishii H."/>
            <person name="Satoh N."/>
            <person name="Nishiyama T."/>
            <person name="Hasebe M."/>
            <person name="Maruyama T."/>
            <person name="Minagawa J."/>
            <person name="Obokata J."/>
            <person name="Shigenobu S."/>
        </authorList>
    </citation>
    <scope>NUCLEOTIDE SEQUENCE [LARGE SCALE GENOMIC DNA]</scope>
</reference>
<gene>
    <name evidence="9" type="ORF">ElyMa_007022900</name>
</gene>
<dbReference type="SUPFAM" id="SSF52833">
    <property type="entry name" value="Thioredoxin-like"/>
    <property type="match status" value="1"/>
</dbReference>
<evidence type="ECO:0000313" key="9">
    <source>
        <dbReference type="EMBL" id="GFS25265.1"/>
    </source>
</evidence>
<dbReference type="GO" id="GO:0042744">
    <property type="term" value="P:hydrogen peroxide catabolic process"/>
    <property type="evidence" value="ECO:0007669"/>
    <property type="project" value="TreeGrafter"/>
</dbReference>
<evidence type="ECO:0000256" key="7">
    <source>
        <dbReference type="RuleBase" id="RU366011"/>
    </source>
</evidence>
<keyword evidence="4 7" id="KW-0049">Antioxidant</keyword>
<evidence type="ECO:0000259" key="8">
    <source>
        <dbReference type="PROSITE" id="PS51352"/>
    </source>
</evidence>
<dbReference type="InterPro" id="IPR036249">
    <property type="entry name" value="Thioredoxin-like_sf"/>
</dbReference>
<dbReference type="EMBL" id="BMAT01014029">
    <property type="protein sequence ID" value="GFS25265.1"/>
    <property type="molecule type" value="Genomic_DNA"/>
</dbReference>
<dbReference type="Proteomes" id="UP000762676">
    <property type="component" value="Unassembled WGS sequence"/>
</dbReference>
<keyword evidence="10" id="KW-1185">Reference proteome</keyword>
<comment type="similarity">
    <text evidence="2 7">Belongs to the peroxiredoxin family. Prx5 subfamily.</text>
</comment>
<feature type="domain" description="Thioredoxin" evidence="8">
    <location>
        <begin position="60"/>
        <end position="182"/>
    </location>
</feature>
<dbReference type="AlphaFoldDB" id="A0AAV4JU65"/>
<dbReference type="PANTHER" id="PTHR10430:SF16">
    <property type="entry name" value="PEROXIREDOXIN-5, MITOCHONDRIAL"/>
    <property type="match status" value="1"/>
</dbReference>
<dbReference type="InterPro" id="IPR013766">
    <property type="entry name" value="Thioredoxin_domain"/>
</dbReference>
<keyword evidence="7" id="KW-0676">Redox-active center</keyword>
<sequence>MVRFLHKIVTASTQLYIPRVAKSQQLLSILGCSSTAPKSLFDGSKLFLQTCRAYSSKHKFQVGDPLPNVNLYENSPDNPIPASSLYEGKRGVLFAVVGAFTPGCTNTHIPDYLSLYEKFKEEGYMISCVSVNDPFVMAAWGKSTGADGKIRMLADPTGEFTKTLGMDIDCRKLLGGVRSHKYSLVIEDNKIQSINVDPESTGLQCLLCIQNMKIGDKPRAKR</sequence>
<evidence type="ECO:0000256" key="5">
    <source>
        <dbReference type="ARBA" id="ARBA00023002"/>
    </source>
</evidence>
<protein>
    <recommendedName>
        <fullName evidence="7">Peroxiredoxin-5</fullName>
        <ecNumber evidence="7">1.11.1.24</ecNumber>
    </recommendedName>
</protein>
<dbReference type="InterPro" id="IPR037944">
    <property type="entry name" value="PRX5-like"/>
</dbReference>
<dbReference type="GO" id="GO:0005777">
    <property type="term" value="C:peroxisome"/>
    <property type="evidence" value="ECO:0007669"/>
    <property type="project" value="TreeGrafter"/>
</dbReference>
<dbReference type="GO" id="GO:0045454">
    <property type="term" value="P:cell redox homeostasis"/>
    <property type="evidence" value="ECO:0007669"/>
    <property type="project" value="TreeGrafter"/>
</dbReference>
<dbReference type="Pfam" id="PF08534">
    <property type="entry name" value="Redoxin"/>
    <property type="match status" value="1"/>
</dbReference>